<evidence type="ECO:0000256" key="1">
    <source>
        <dbReference type="SAM" id="MobiDB-lite"/>
    </source>
</evidence>
<sequence>MKNINFSSELQNHPELARIKTEFQNIKSYNERFGYLMKLLPHCFSGLKERQLTKNWIHKYSDAMDHKGPKKVKIRKDCISDLSQLTHKSRRTIERGVNIFMKKNYGLSNCSCYSRDWLIFAKKNIEDRDCVERRKRKRKHKRNKKDTHKKKFSLKNKNALSKIIFKNPHPCIQSGKIRSHTKRYKNSEKNKHNLPNNYGRYNLFQKSPKNNKNNLDFNTKPNNNIKLQQFAHKQEPTPLKIKNKKFIRKDHFQNKTAKTSHFSNDQKNVPEKNTNPFKYNRNLGELRADVDQVDFKDFRLPIERIELINNEMEFFDFGKNYLDPTFLVFCDTIIKDPNF</sequence>
<name>A0AAV8ABL2_9EUKA</name>
<dbReference type="Proteomes" id="UP001146793">
    <property type="component" value="Unassembled WGS sequence"/>
</dbReference>
<feature type="compositionally biased region" description="Polar residues" evidence="1">
    <location>
        <begin position="257"/>
        <end position="277"/>
    </location>
</feature>
<proteinExistence type="predicted"/>
<organism evidence="2 3">
    <name type="scientific">Anaeramoeba flamelloides</name>
    <dbReference type="NCBI Taxonomy" id="1746091"/>
    <lineage>
        <taxon>Eukaryota</taxon>
        <taxon>Metamonada</taxon>
        <taxon>Anaeramoebidae</taxon>
        <taxon>Anaeramoeba</taxon>
    </lineage>
</organism>
<protein>
    <submittedName>
        <fullName evidence="2">Uncharacterized protein</fullName>
    </submittedName>
</protein>
<comment type="caution">
    <text evidence="2">The sequence shown here is derived from an EMBL/GenBank/DDBJ whole genome shotgun (WGS) entry which is preliminary data.</text>
</comment>
<feature type="region of interest" description="Disordered" evidence="1">
    <location>
        <begin position="257"/>
        <end position="278"/>
    </location>
</feature>
<gene>
    <name evidence="2" type="ORF">M0812_07007</name>
</gene>
<dbReference type="EMBL" id="JANTQA010000012">
    <property type="protein sequence ID" value="KAJ3450816.1"/>
    <property type="molecule type" value="Genomic_DNA"/>
</dbReference>
<evidence type="ECO:0000313" key="2">
    <source>
        <dbReference type="EMBL" id="KAJ3450816.1"/>
    </source>
</evidence>
<evidence type="ECO:0000313" key="3">
    <source>
        <dbReference type="Proteomes" id="UP001146793"/>
    </source>
</evidence>
<accession>A0AAV8ABL2</accession>
<dbReference type="AlphaFoldDB" id="A0AAV8ABL2"/>
<reference evidence="2" key="1">
    <citation type="submission" date="2022-08" db="EMBL/GenBank/DDBJ databases">
        <title>Novel sulphate-reducing endosymbionts in the free-living metamonad Anaeramoeba.</title>
        <authorList>
            <person name="Jerlstrom-Hultqvist J."/>
            <person name="Cepicka I."/>
            <person name="Gallot-Lavallee L."/>
            <person name="Salas-Leiva D."/>
            <person name="Curtis B.A."/>
            <person name="Zahonova K."/>
            <person name="Pipaliya S."/>
            <person name="Dacks J."/>
            <person name="Roger A.J."/>
        </authorList>
    </citation>
    <scope>NUCLEOTIDE SEQUENCE</scope>
    <source>
        <strain evidence="2">Busselton2</strain>
    </source>
</reference>